<dbReference type="eggNOG" id="ENOG50333EV">
    <property type="taxonomic scope" value="Bacteria"/>
</dbReference>
<dbReference type="RefSeq" id="WP_007800936.1">
    <property type="nucleotide sequence ID" value="NZ_DS022276.1"/>
</dbReference>
<dbReference type="Proteomes" id="UP000006230">
    <property type="component" value="Unassembled WGS sequence"/>
</dbReference>
<sequence length="107" mass="10409">MFASPRLVLDAALLVFLLLAGGGVTLASALGPAPREGAPVLVIAPPWSDGAGSMIAKTGGRAIGPGAASFGALAVFDGAAPVTQLRALGAWSVRDARALASLCGGLT</sequence>
<dbReference type="STRING" id="314265.R2601_26146"/>
<gene>
    <name evidence="1" type="ORF">R2601_26146</name>
</gene>
<proteinExistence type="predicted"/>
<keyword evidence="2" id="KW-1185">Reference proteome</keyword>
<dbReference type="OrthoDB" id="7866935at2"/>
<reference evidence="1 2" key="1">
    <citation type="journal article" date="2010" name="J. Bacteriol.">
        <title>Genome sequences of Pelagibaca bermudensis HTCC2601T and Maritimibacter alkaliphilus HTCC2654T, the type strains of two marine Roseobacter genera.</title>
        <authorList>
            <person name="Thrash J.C."/>
            <person name="Cho J.C."/>
            <person name="Ferriera S."/>
            <person name="Johnson J."/>
            <person name="Vergin K.L."/>
            <person name="Giovannoni S.J."/>
        </authorList>
    </citation>
    <scope>NUCLEOTIDE SEQUENCE [LARGE SCALE GENOMIC DNA]</scope>
    <source>
        <strain evidence="2">DSM 26914 / JCM 13377 / KCTC 12554 / HTCC2601</strain>
    </source>
</reference>
<organism evidence="1 2">
    <name type="scientific">Salipiger bermudensis (strain DSM 26914 / JCM 13377 / KCTC 12554 / HTCC2601)</name>
    <name type="common">Pelagibaca bermudensis</name>
    <dbReference type="NCBI Taxonomy" id="314265"/>
    <lineage>
        <taxon>Bacteria</taxon>
        <taxon>Pseudomonadati</taxon>
        <taxon>Pseudomonadota</taxon>
        <taxon>Alphaproteobacteria</taxon>
        <taxon>Rhodobacterales</taxon>
        <taxon>Roseobacteraceae</taxon>
        <taxon>Salipiger</taxon>
    </lineage>
</organism>
<accession>Q0FTG6</accession>
<protein>
    <submittedName>
        <fullName evidence="1">Uncharacterized protein</fullName>
    </submittedName>
</protein>
<name>Q0FTG6_SALBH</name>
<comment type="caution">
    <text evidence="1">The sequence shown here is derived from an EMBL/GenBank/DDBJ whole genome shotgun (WGS) entry which is preliminary data.</text>
</comment>
<dbReference type="HOGENOM" id="CLU_2207517_0_0_5"/>
<dbReference type="AlphaFoldDB" id="Q0FTG6"/>
<evidence type="ECO:0000313" key="2">
    <source>
        <dbReference type="Proteomes" id="UP000006230"/>
    </source>
</evidence>
<evidence type="ECO:0000313" key="1">
    <source>
        <dbReference type="EMBL" id="EAU47486.1"/>
    </source>
</evidence>
<dbReference type="EMBL" id="AATQ01000006">
    <property type="protein sequence ID" value="EAU47486.1"/>
    <property type="molecule type" value="Genomic_DNA"/>
</dbReference>